<dbReference type="PANTHER" id="PTHR34298:SF2">
    <property type="entry name" value="SEGREGATION AND CONDENSATION PROTEIN B"/>
    <property type="match status" value="1"/>
</dbReference>
<keyword evidence="1" id="KW-0963">Cytoplasm</keyword>
<gene>
    <name evidence="6" type="ORF">Sv326_0715</name>
</gene>
<dbReference type="Pfam" id="PF04079">
    <property type="entry name" value="SMC_ScpB"/>
    <property type="match status" value="1"/>
</dbReference>
<evidence type="ECO:0000313" key="6">
    <source>
        <dbReference type="EMBL" id="QLJ52890.1"/>
    </source>
</evidence>
<evidence type="ECO:0000313" key="7">
    <source>
        <dbReference type="Proteomes" id="UP000510821"/>
    </source>
</evidence>
<evidence type="ECO:0000256" key="2">
    <source>
        <dbReference type="ARBA" id="ARBA00022618"/>
    </source>
</evidence>
<feature type="region of interest" description="Disordered" evidence="5">
    <location>
        <begin position="1"/>
        <end position="35"/>
    </location>
</feature>
<protein>
    <recommendedName>
        <fullName evidence="8">SMC-Scp complex subunit ScpB</fullName>
    </recommendedName>
</protein>
<evidence type="ECO:0000256" key="3">
    <source>
        <dbReference type="ARBA" id="ARBA00022829"/>
    </source>
</evidence>
<sequence length="192" mass="21404">MEGETAGEKAEEEKFGEMLQEEVGGELPAEEKPAEQIPKLDEGLDAKSIIEAALFMSTSPVTVRALSKLAGVNSWKIVQDKLKELQLEYEQRGSAIVISFEDGGYIMRLKPEYERKVSGLAKEAELSRGALKTLAVIAKNDVMKQSKLVKMIGSSVYDHVKELVEKEFITAEKQGRTKVLKTTKKFKDYFSV</sequence>
<organism evidence="6 7">
    <name type="scientific">Fermentimicrarchaeum limneticum</name>
    <dbReference type="NCBI Taxonomy" id="2795018"/>
    <lineage>
        <taxon>Archaea</taxon>
        <taxon>Candidatus Micrarchaeota</taxon>
        <taxon>Candidatus Fermentimicrarchaeales</taxon>
        <taxon>Candidatus Fermentimicrarchaeaceae</taxon>
        <taxon>Candidatus Fermentimicrarchaeum</taxon>
    </lineage>
</organism>
<dbReference type="GO" id="GO:0051304">
    <property type="term" value="P:chromosome separation"/>
    <property type="evidence" value="ECO:0007669"/>
    <property type="project" value="InterPro"/>
</dbReference>
<evidence type="ECO:0008006" key="8">
    <source>
        <dbReference type="Google" id="ProtNLM"/>
    </source>
</evidence>
<dbReference type="InterPro" id="IPR036390">
    <property type="entry name" value="WH_DNA-bd_sf"/>
</dbReference>
<dbReference type="InterPro" id="IPR036388">
    <property type="entry name" value="WH-like_DNA-bd_sf"/>
</dbReference>
<keyword evidence="3" id="KW-0159">Chromosome partition</keyword>
<dbReference type="InterPro" id="IPR005234">
    <property type="entry name" value="ScpB_csome_segregation"/>
</dbReference>
<name>A0A7D5XJS2_FERL1</name>
<dbReference type="KEGG" id="flt:Sv326_0715"/>
<dbReference type="Proteomes" id="UP000510821">
    <property type="component" value="Chromosome"/>
</dbReference>
<accession>A0A7D5XJS2</accession>
<dbReference type="PANTHER" id="PTHR34298">
    <property type="entry name" value="SEGREGATION AND CONDENSATION PROTEIN B"/>
    <property type="match status" value="1"/>
</dbReference>
<reference evidence="7" key="1">
    <citation type="submission" date="2020-07" db="EMBL/GenBank/DDBJ databases">
        <title>Metabolic diversity and evolutionary history of the archaeal phylum ###Micrarchaeota### uncovered from a freshwater lake metagenome.</title>
        <authorList>
            <person name="Kadnikov V.V."/>
            <person name="Savvichev A.S."/>
            <person name="Mardanov A.V."/>
            <person name="Beletsky A.V."/>
            <person name="Chupakov A.V."/>
            <person name="Kokryatskaya N.M."/>
            <person name="Pimenov N.V."/>
            <person name="Ravin N.V."/>
        </authorList>
    </citation>
    <scope>NUCLEOTIDE SEQUENCE [LARGE SCALE GENOMIC DNA]</scope>
</reference>
<dbReference type="EMBL" id="CP058998">
    <property type="protein sequence ID" value="QLJ52890.1"/>
    <property type="molecule type" value="Genomic_DNA"/>
</dbReference>
<evidence type="ECO:0000256" key="4">
    <source>
        <dbReference type="ARBA" id="ARBA00023306"/>
    </source>
</evidence>
<proteinExistence type="predicted"/>
<evidence type="ECO:0000256" key="1">
    <source>
        <dbReference type="ARBA" id="ARBA00022490"/>
    </source>
</evidence>
<dbReference type="GO" id="GO:0051301">
    <property type="term" value="P:cell division"/>
    <property type="evidence" value="ECO:0007669"/>
    <property type="project" value="UniProtKB-KW"/>
</dbReference>
<dbReference type="AlphaFoldDB" id="A0A7D5XJS2"/>
<evidence type="ECO:0000256" key="5">
    <source>
        <dbReference type="SAM" id="MobiDB-lite"/>
    </source>
</evidence>
<feature type="compositionally biased region" description="Basic and acidic residues" evidence="5">
    <location>
        <begin position="1"/>
        <end position="16"/>
    </location>
</feature>
<keyword evidence="2" id="KW-0132">Cell division</keyword>
<dbReference type="Gene3D" id="1.10.10.10">
    <property type="entry name" value="Winged helix-like DNA-binding domain superfamily/Winged helix DNA-binding domain"/>
    <property type="match status" value="2"/>
</dbReference>
<dbReference type="SUPFAM" id="SSF46785">
    <property type="entry name" value="Winged helix' DNA-binding domain"/>
    <property type="match status" value="2"/>
</dbReference>
<keyword evidence="4" id="KW-0131">Cell cycle</keyword>